<dbReference type="AlphaFoldDB" id="A0A068ZAR3"/>
<dbReference type="Pfam" id="PF05016">
    <property type="entry name" value="ParE_toxin"/>
    <property type="match status" value="1"/>
</dbReference>
<evidence type="ECO:0000313" key="3">
    <source>
        <dbReference type="EMBL" id="QLH62796.1"/>
    </source>
</evidence>
<keyword evidence="2" id="KW-1277">Toxin-antitoxin system</keyword>
<dbReference type="PANTHER" id="PTHR33755">
    <property type="entry name" value="TOXIN PARE1-RELATED"/>
    <property type="match status" value="1"/>
</dbReference>
<evidence type="ECO:0000256" key="1">
    <source>
        <dbReference type="ARBA" id="ARBA00006226"/>
    </source>
</evidence>
<evidence type="ECO:0000313" key="4">
    <source>
        <dbReference type="Proteomes" id="UP000042738"/>
    </source>
</evidence>
<gene>
    <name evidence="3" type="ORF">SYMBAF_07380</name>
</gene>
<dbReference type="PANTHER" id="PTHR33755:SF6">
    <property type="entry name" value="PLASMID STABILIZATION SYSTEM PROTEIN"/>
    <property type="match status" value="1"/>
</dbReference>
<accession>A0A068ZAR3</accession>
<dbReference type="RefSeq" id="WP_040265660.1">
    <property type="nucleotide sequence ID" value="NZ_CAXKXZ010000059.1"/>
</dbReference>
<dbReference type="Proteomes" id="UP000042738">
    <property type="component" value="Chromosome"/>
</dbReference>
<sequence>MKLSLSPLAEHDIETIGDYIAQDNPLRAMSFTEELYQQCLLISESPAVYRERPELGQRIRSCAYGRYLIVFSVRDVEVRIERVLHGARDISMLFPEPPESP</sequence>
<reference evidence="3 4" key="1">
    <citation type="journal article" date="2014" name="Genome Announc.">
        <title>Whole-Genome Sequence of Serratia symbiotica Strain CWBI-2.3T, a Free-Living Symbiont of the Black Bean Aphid Aphis fabae.</title>
        <authorList>
            <person name="Foray V."/>
            <person name="Grigorescu A.S."/>
            <person name="Sabri A."/>
            <person name="Haubruge E."/>
            <person name="Lognay G."/>
            <person name="Francis F."/>
            <person name="Fauconnier M.L."/>
            <person name="Hance T."/>
            <person name="Thonart P."/>
        </authorList>
    </citation>
    <scope>NUCLEOTIDE SEQUENCE [LARGE SCALE GENOMIC DNA]</scope>
    <source>
        <strain evidence="3">CWBI-2.3</strain>
    </source>
</reference>
<proteinExistence type="inferred from homology"/>
<dbReference type="Gene3D" id="3.30.2310.20">
    <property type="entry name" value="RelE-like"/>
    <property type="match status" value="1"/>
</dbReference>
<organism evidence="3 4">
    <name type="scientific">Serratia symbiotica</name>
    <dbReference type="NCBI Taxonomy" id="138074"/>
    <lineage>
        <taxon>Bacteria</taxon>
        <taxon>Pseudomonadati</taxon>
        <taxon>Pseudomonadota</taxon>
        <taxon>Gammaproteobacteria</taxon>
        <taxon>Enterobacterales</taxon>
        <taxon>Yersiniaceae</taxon>
        <taxon>Serratia</taxon>
    </lineage>
</organism>
<comment type="similarity">
    <text evidence="1">Belongs to the RelE toxin family.</text>
</comment>
<dbReference type="GeneID" id="93736333"/>
<protein>
    <submittedName>
        <fullName evidence="3">Type II toxin-antitoxin system RelE/ParE family toxin</fullName>
    </submittedName>
</protein>
<dbReference type="EMBL" id="CP050855">
    <property type="protein sequence ID" value="QLH62796.1"/>
    <property type="molecule type" value="Genomic_DNA"/>
</dbReference>
<dbReference type="InterPro" id="IPR007712">
    <property type="entry name" value="RelE/ParE_toxin"/>
</dbReference>
<dbReference type="InterPro" id="IPR051803">
    <property type="entry name" value="TA_system_RelE-like_toxin"/>
</dbReference>
<name>A0A068ZAR3_9GAMM</name>
<dbReference type="InterPro" id="IPR035093">
    <property type="entry name" value="RelE/ParE_toxin_dom_sf"/>
</dbReference>
<evidence type="ECO:0000256" key="2">
    <source>
        <dbReference type="ARBA" id="ARBA00022649"/>
    </source>
</evidence>
<dbReference type="STRING" id="138074.SYMBAF_50113"/>